<dbReference type="Proteomes" id="UP000483672">
    <property type="component" value="Unassembled WGS sequence"/>
</dbReference>
<gene>
    <name evidence="2" type="ORF">TWF191_003925</name>
</gene>
<comment type="caution">
    <text evidence="2">The sequence shown here is derived from an EMBL/GenBank/DDBJ whole genome shotgun (WGS) entry which is preliminary data.</text>
</comment>
<reference evidence="2 3" key="1">
    <citation type="submission" date="2019-06" db="EMBL/GenBank/DDBJ databases">
        <authorList>
            <person name="Palmer J.M."/>
        </authorList>
    </citation>
    <scope>NUCLEOTIDE SEQUENCE [LARGE SCALE GENOMIC DNA]</scope>
    <source>
        <strain evidence="2 3">TWF191</strain>
    </source>
</reference>
<sequence length="271" mass="30346">MEYTALHPTPMLAHLIWSDVQRDQNRSISKSDLSDIIHRCYAEIQSIHCDLLGPLDLKKSVESAISVAQPSQSIKAYAGLLEPIDSPYDYEDQELDHLFQSYSPDTCNSGEQESPIDDNEPPKSSEDCASALRFVTPDSSAGRGFLTNDSNELPSSSGPAITHPDNHIFAPYLLSPVSIIPDSSQLPPQNSGSPAWEIVQEFSLPMTRLNQKKIPKKRQRQHTKSTKHKIERRSSAKIHEAAPRPARIQKKQTKKGAEKRSSNRPNKYFFS</sequence>
<evidence type="ECO:0000313" key="3">
    <source>
        <dbReference type="Proteomes" id="UP000483672"/>
    </source>
</evidence>
<name>A0A6G1MNL6_ORBOL</name>
<feature type="compositionally biased region" description="Basic and acidic residues" evidence="1">
    <location>
        <begin position="232"/>
        <end position="242"/>
    </location>
</feature>
<feature type="region of interest" description="Disordered" evidence="1">
    <location>
        <begin position="140"/>
        <end position="161"/>
    </location>
</feature>
<feature type="region of interest" description="Disordered" evidence="1">
    <location>
        <begin position="102"/>
        <end position="126"/>
    </location>
</feature>
<feature type="compositionally biased region" description="Basic residues" evidence="1">
    <location>
        <begin position="210"/>
        <end position="231"/>
    </location>
</feature>
<feature type="region of interest" description="Disordered" evidence="1">
    <location>
        <begin position="207"/>
        <end position="271"/>
    </location>
</feature>
<evidence type="ECO:0000256" key="1">
    <source>
        <dbReference type="SAM" id="MobiDB-lite"/>
    </source>
</evidence>
<protein>
    <submittedName>
        <fullName evidence="2">Uncharacterized protein</fullName>
    </submittedName>
</protein>
<organism evidence="2 3">
    <name type="scientific">Orbilia oligospora</name>
    <name type="common">Nematode-trapping fungus</name>
    <name type="synonym">Arthrobotrys oligospora</name>
    <dbReference type="NCBI Taxonomy" id="2813651"/>
    <lineage>
        <taxon>Eukaryota</taxon>
        <taxon>Fungi</taxon>
        <taxon>Dikarya</taxon>
        <taxon>Ascomycota</taxon>
        <taxon>Pezizomycotina</taxon>
        <taxon>Orbiliomycetes</taxon>
        <taxon>Orbiliales</taxon>
        <taxon>Orbiliaceae</taxon>
        <taxon>Orbilia</taxon>
    </lineage>
</organism>
<accession>A0A6G1MNL6</accession>
<dbReference type="EMBL" id="WIPF01000002">
    <property type="protein sequence ID" value="KAF3231949.1"/>
    <property type="molecule type" value="Genomic_DNA"/>
</dbReference>
<feature type="compositionally biased region" description="Polar residues" evidence="1">
    <location>
        <begin position="102"/>
        <end position="112"/>
    </location>
</feature>
<proteinExistence type="predicted"/>
<dbReference type="AlphaFoldDB" id="A0A6G1MNL6"/>
<evidence type="ECO:0000313" key="2">
    <source>
        <dbReference type="EMBL" id="KAF3231949.1"/>
    </source>
</evidence>
<feature type="compositionally biased region" description="Polar residues" evidence="1">
    <location>
        <begin position="147"/>
        <end position="159"/>
    </location>
</feature>